<gene>
    <name evidence="2" type="ORF">N7450_007426</name>
</gene>
<feature type="compositionally biased region" description="Basic residues" evidence="1">
    <location>
        <begin position="84"/>
        <end position="93"/>
    </location>
</feature>
<organism evidence="2 3">
    <name type="scientific">Penicillium hetheringtonii</name>
    <dbReference type="NCBI Taxonomy" id="911720"/>
    <lineage>
        <taxon>Eukaryota</taxon>
        <taxon>Fungi</taxon>
        <taxon>Dikarya</taxon>
        <taxon>Ascomycota</taxon>
        <taxon>Pezizomycotina</taxon>
        <taxon>Eurotiomycetes</taxon>
        <taxon>Eurotiomycetidae</taxon>
        <taxon>Eurotiales</taxon>
        <taxon>Aspergillaceae</taxon>
        <taxon>Penicillium</taxon>
    </lineage>
</organism>
<feature type="compositionally biased region" description="Polar residues" evidence="1">
    <location>
        <begin position="417"/>
        <end position="433"/>
    </location>
</feature>
<feature type="compositionally biased region" description="Polar residues" evidence="1">
    <location>
        <begin position="229"/>
        <end position="241"/>
    </location>
</feature>
<proteinExistence type="predicted"/>
<reference evidence="2 3" key="1">
    <citation type="journal article" date="2023" name="IMA Fungus">
        <title>Comparative genomic study of the Penicillium genus elucidates a diverse pangenome and 15 lateral gene transfer events.</title>
        <authorList>
            <person name="Petersen C."/>
            <person name="Sorensen T."/>
            <person name="Nielsen M.R."/>
            <person name="Sondergaard T.E."/>
            <person name="Sorensen J.L."/>
            <person name="Fitzpatrick D.A."/>
            <person name="Frisvad J.C."/>
            <person name="Nielsen K.L."/>
        </authorList>
    </citation>
    <scope>NUCLEOTIDE SEQUENCE [LARGE SCALE GENOMIC DNA]</scope>
    <source>
        <strain evidence="2 3">IBT 29057</strain>
    </source>
</reference>
<evidence type="ECO:0000313" key="2">
    <source>
        <dbReference type="EMBL" id="KAJ5581125.1"/>
    </source>
</evidence>
<name>A0AAD6GSL9_9EURO</name>
<comment type="caution">
    <text evidence="2">The sequence shown here is derived from an EMBL/GenBank/DDBJ whole genome shotgun (WGS) entry which is preliminary data.</text>
</comment>
<accession>A0AAD6GSL9</accession>
<dbReference type="Proteomes" id="UP001216150">
    <property type="component" value="Unassembled WGS sequence"/>
</dbReference>
<evidence type="ECO:0000313" key="3">
    <source>
        <dbReference type="Proteomes" id="UP001216150"/>
    </source>
</evidence>
<sequence length="490" mass="53960">MILVHVAAPSSATDDARYQAQVNAILTLSPISAMTPTFNANNATTMADPMIATSSASSPTDTQDRRDQTQLPGSPSAPADMHRRNPRNPHSRSRSQSGSTLQSQSQSRSRSRPDQIGSNPGLQSAMGPEVLAPALLDRPVQTPSQRSLANPKSNSLQSLISVIPDSQPYCQEQGEPRAHLSNFISPQAEANSSADQAKTNMVPARNPVPESLANRDHNHDPDLDLDLPIQNSLDPIFTTQEGPVDSEGISKRRRLNTAPNPSTLPQRPIKSPSPLSNNQQHLLHRSLPTKSFLTTTSSTLPPFPIEIHPPPPPISTSPFTTHITQTLSMLTQRLKPERIYSPVQQTRDLDTWERGYWAVPITLDTVEISSSKSWNITFFNRFWAFLSEFIGKDARAGWGVWCIAEKIQEYTHPSPLPSTASTDEYSTQDSNADTSTDRAATISVLLKVYTWGEVVMHVYLLLFLASERRIRGLGAEWRDAAEEVVIRMSG</sequence>
<feature type="region of interest" description="Disordered" evidence="1">
    <location>
        <begin position="188"/>
        <end position="280"/>
    </location>
</feature>
<keyword evidence="3" id="KW-1185">Reference proteome</keyword>
<protein>
    <submittedName>
        <fullName evidence="2">Uncharacterized protein</fullName>
    </submittedName>
</protein>
<dbReference type="AlphaFoldDB" id="A0AAD6GSL9"/>
<feature type="compositionally biased region" description="Basic and acidic residues" evidence="1">
    <location>
        <begin position="213"/>
        <end position="222"/>
    </location>
</feature>
<dbReference type="EMBL" id="JAQJAC010000006">
    <property type="protein sequence ID" value="KAJ5581125.1"/>
    <property type="molecule type" value="Genomic_DNA"/>
</dbReference>
<feature type="compositionally biased region" description="Polar residues" evidence="1">
    <location>
        <begin position="52"/>
        <end position="61"/>
    </location>
</feature>
<feature type="region of interest" description="Disordered" evidence="1">
    <location>
        <begin position="52"/>
        <end position="126"/>
    </location>
</feature>
<evidence type="ECO:0000256" key="1">
    <source>
        <dbReference type="SAM" id="MobiDB-lite"/>
    </source>
</evidence>
<feature type="compositionally biased region" description="Polar residues" evidence="1">
    <location>
        <begin position="188"/>
        <end position="199"/>
    </location>
</feature>
<feature type="compositionally biased region" description="Low complexity" evidence="1">
    <location>
        <begin position="94"/>
        <end position="108"/>
    </location>
</feature>
<feature type="region of interest" description="Disordered" evidence="1">
    <location>
        <begin position="413"/>
        <end position="433"/>
    </location>
</feature>